<reference evidence="1" key="1">
    <citation type="submission" date="2023-01" db="EMBL/GenBank/DDBJ databases">
        <title>The growth and conidiation of Purpureocillium lavendulum are regulated by nitrogen source and histone H3K14 acetylation.</title>
        <authorList>
            <person name="Tang P."/>
            <person name="Han J."/>
            <person name="Zhang C."/>
            <person name="Tang P."/>
            <person name="Qi F."/>
            <person name="Zhang K."/>
            <person name="Liang L."/>
        </authorList>
    </citation>
    <scope>NUCLEOTIDE SEQUENCE</scope>
    <source>
        <strain evidence="1">YMF1.00683</strain>
    </source>
</reference>
<dbReference type="AlphaFoldDB" id="A0AB34FW27"/>
<sequence length="86" mass="9586">MYYAAHCQFGAQVETSGRDPKSIPAEAINKLHHARGASPHRWGITMTRARRVLASLASHLDPDASSRPMVAYRVRQAYAGQQVPEW</sequence>
<comment type="caution">
    <text evidence="1">The sequence shown here is derived from an EMBL/GenBank/DDBJ whole genome shotgun (WGS) entry which is preliminary data.</text>
</comment>
<dbReference type="Proteomes" id="UP001163105">
    <property type="component" value="Unassembled WGS sequence"/>
</dbReference>
<accession>A0AB34FW27</accession>
<dbReference type="EMBL" id="JAQHRD010000003">
    <property type="protein sequence ID" value="KAJ6442571.1"/>
    <property type="molecule type" value="Genomic_DNA"/>
</dbReference>
<name>A0AB34FW27_9HYPO</name>
<keyword evidence="2" id="KW-1185">Reference proteome</keyword>
<evidence type="ECO:0000313" key="2">
    <source>
        <dbReference type="Proteomes" id="UP001163105"/>
    </source>
</evidence>
<evidence type="ECO:0000313" key="1">
    <source>
        <dbReference type="EMBL" id="KAJ6442571.1"/>
    </source>
</evidence>
<protein>
    <submittedName>
        <fullName evidence="1">Uncharacterized protein</fullName>
    </submittedName>
</protein>
<proteinExistence type="predicted"/>
<gene>
    <name evidence="1" type="ORF">O9K51_03746</name>
</gene>
<organism evidence="1 2">
    <name type="scientific">Purpureocillium lavendulum</name>
    <dbReference type="NCBI Taxonomy" id="1247861"/>
    <lineage>
        <taxon>Eukaryota</taxon>
        <taxon>Fungi</taxon>
        <taxon>Dikarya</taxon>
        <taxon>Ascomycota</taxon>
        <taxon>Pezizomycotina</taxon>
        <taxon>Sordariomycetes</taxon>
        <taxon>Hypocreomycetidae</taxon>
        <taxon>Hypocreales</taxon>
        <taxon>Ophiocordycipitaceae</taxon>
        <taxon>Purpureocillium</taxon>
    </lineage>
</organism>